<dbReference type="PANTHER" id="PTHR35317:SF38">
    <property type="entry name" value="RNA-DIRECTED DNA POLYMERASE"/>
    <property type="match status" value="1"/>
</dbReference>
<reference evidence="1" key="3">
    <citation type="journal article" date="2017" name="Nature">
        <title>Genome sequence of the progenitor of the wheat D genome Aegilops tauschii.</title>
        <authorList>
            <person name="Luo M.C."/>
            <person name="Gu Y.Q."/>
            <person name="Puiu D."/>
            <person name="Wang H."/>
            <person name="Twardziok S.O."/>
            <person name="Deal K.R."/>
            <person name="Huo N."/>
            <person name="Zhu T."/>
            <person name="Wang L."/>
            <person name="Wang Y."/>
            <person name="McGuire P.E."/>
            <person name="Liu S."/>
            <person name="Long H."/>
            <person name="Ramasamy R.K."/>
            <person name="Rodriguez J.C."/>
            <person name="Van S.L."/>
            <person name="Yuan L."/>
            <person name="Wang Z."/>
            <person name="Xia Z."/>
            <person name="Xiao L."/>
            <person name="Anderson O.D."/>
            <person name="Ouyang S."/>
            <person name="Liang Y."/>
            <person name="Zimin A.V."/>
            <person name="Pertea G."/>
            <person name="Qi P."/>
            <person name="Bennetzen J.L."/>
            <person name="Dai X."/>
            <person name="Dawson M.W."/>
            <person name="Muller H.G."/>
            <person name="Kugler K."/>
            <person name="Rivarola-Duarte L."/>
            <person name="Spannagl M."/>
            <person name="Mayer K.F.X."/>
            <person name="Lu F.H."/>
            <person name="Bevan M.W."/>
            <person name="Leroy P."/>
            <person name="Li P."/>
            <person name="You F.M."/>
            <person name="Sun Q."/>
            <person name="Liu Z."/>
            <person name="Lyons E."/>
            <person name="Wicker T."/>
            <person name="Salzberg S.L."/>
            <person name="Devos K.M."/>
            <person name="Dvorak J."/>
        </authorList>
    </citation>
    <scope>NUCLEOTIDE SEQUENCE [LARGE SCALE GENOMIC DNA]</scope>
    <source>
        <strain evidence="1">cv. AL8/78</strain>
    </source>
</reference>
<protein>
    <recommendedName>
        <fullName evidence="3">DUF4219 domain-containing protein</fullName>
    </recommendedName>
</protein>
<evidence type="ECO:0000313" key="1">
    <source>
        <dbReference type="EnsemblPlants" id="AET7Gv21081200.1"/>
    </source>
</evidence>
<dbReference type="PANTHER" id="PTHR35317">
    <property type="entry name" value="OS04G0629600 PROTEIN"/>
    <property type="match status" value="1"/>
</dbReference>
<evidence type="ECO:0000313" key="2">
    <source>
        <dbReference type="Proteomes" id="UP000015105"/>
    </source>
</evidence>
<dbReference type="Gramene" id="AET7Gv21081200.1">
    <property type="protein sequence ID" value="AET7Gv21081200.1"/>
    <property type="gene ID" value="AET7Gv21081200"/>
</dbReference>
<proteinExistence type="predicted"/>
<reference evidence="1" key="5">
    <citation type="journal article" date="2021" name="G3 (Bethesda)">
        <title>Aegilops tauschii genome assembly Aet v5.0 features greater sequence contiguity and improved annotation.</title>
        <authorList>
            <person name="Wang L."/>
            <person name="Zhu T."/>
            <person name="Rodriguez J.C."/>
            <person name="Deal K.R."/>
            <person name="Dubcovsky J."/>
            <person name="McGuire P.E."/>
            <person name="Lux T."/>
            <person name="Spannagl M."/>
            <person name="Mayer K.F.X."/>
            <person name="Baldrich P."/>
            <person name="Meyers B.C."/>
            <person name="Huo N."/>
            <person name="Gu Y.Q."/>
            <person name="Zhou H."/>
            <person name="Devos K.M."/>
            <person name="Bennetzen J.L."/>
            <person name="Unver T."/>
            <person name="Budak H."/>
            <person name="Gulick P.J."/>
            <person name="Galiba G."/>
            <person name="Kalapos B."/>
            <person name="Nelson D.R."/>
            <person name="Li P."/>
            <person name="You F.M."/>
            <person name="Luo M.C."/>
            <person name="Dvorak J."/>
        </authorList>
    </citation>
    <scope>NUCLEOTIDE SEQUENCE [LARGE SCALE GENOMIC DNA]</scope>
    <source>
        <strain evidence="1">cv. AL8/78</strain>
    </source>
</reference>
<reference evidence="2" key="1">
    <citation type="journal article" date="2014" name="Science">
        <title>Ancient hybridizations among the ancestral genomes of bread wheat.</title>
        <authorList>
            <consortium name="International Wheat Genome Sequencing Consortium,"/>
            <person name="Marcussen T."/>
            <person name="Sandve S.R."/>
            <person name="Heier L."/>
            <person name="Spannagl M."/>
            <person name="Pfeifer M."/>
            <person name="Jakobsen K.S."/>
            <person name="Wulff B.B."/>
            <person name="Steuernagel B."/>
            <person name="Mayer K.F."/>
            <person name="Olsen O.A."/>
        </authorList>
    </citation>
    <scope>NUCLEOTIDE SEQUENCE [LARGE SCALE GENOMIC DNA]</scope>
    <source>
        <strain evidence="2">cv. AL8/78</strain>
    </source>
</reference>
<reference evidence="1" key="4">
    <citation type="submission" date="2019-03" db="UniProtKB">
        <authorList>
            <consortium name="EnsemblPlants"/>
        </authorList>
    </citation>
    <scope>IDENTIFICATION</scope>
</reference>
<dbReference type="AlphaFoldDB" id="A0A453SU47"/>
<dbReference type="EnsemblPlants" id="AET7Gv21081200.1">
    <property type="protein sequence ID" value="AET7Gv21081200.1"/>
    <property type="gene ID" value="AET7Gv21081200"/>
</dbReference>
<name>A0A453SU47_AEGTS</name>
<dbReference type="Proteomes" id="UP000015105">
    <property type="component" value="Chromosome 7D"/>
</dbReference>
<dbReference type="STRING" id="200361.A0A453SU47"/>
<reference evidence="2" key="2">
    <citation type="journal article" date="2017" name="Nat. Plants">
        <title>The Aegilops tauschii genome reveals multiple impacts of transposons.</title>
        <authorList>
            <person name="Zhao G."/>
            <person name="Zou C."/>
            <person name="Li K."/>
            <person name="Wang K."/>
            <person name="Li T."/>
            <person name="Gao L."/>
            <person name="Zhang X."/>
            <person name="Wang H."/>
            <person name="Yang Z."/>
            <person name="Liu X."/>
            <person name="Jiang W."/>
            <person name="Mao L."/>
            <person name="Kong X."/>
            <person name="Jiao Y."/>
            <person name="Jia J."/>
        </authorList>
    </citation>
    <scope>NUCLEOTIDE SEQUENCE [LARGE SCALE GENOMIC DNA]</scope>
    <source>
        <strain evidence="2">cv. AL8/78</strain>
    </source>
</reference>
<evidence type="ECO:0008006" key="3">
    <source>
        <dbReference type="Google" id="ProtNLM"/>
    </source>
</evidence>
<dbReference type="Pfam" id="PF14223">
    <property type="entry name" value="Retrotran_gag_2"/>
    <property type="match status" value="1"/>
</dbReference>
<accession>A0A453SU47</accession>
<sequence length="228" mass="24899">MALVPHGVGAGGSVLMAMPMLTPDNYTVWVIKAQAILDAHTLWEAVAPGDAAVNGKKCKTARVMILGGLPEDVLLQVATKLTAREVWDSLKVRFVGADLVRAARRATLRGEFDRLKMADGEALDAYAGRLAGMTARFANLEETLGDAVLVKKLLDTVPDRLFPVVAGIEQFCVIEEMAFDEVLGRLRAFNERVRRRGQDSGERGGEQLLMMAAQWAARERRHGGNQDD</sequence>
<keyword evidence="2" id="KW-1185">Reference proteome</keyword>
<organism evidence="1 2">
    <name type="scientific">Aegilops tauschii subsp. strangulata</name>
    <name type="common">Goatgrass</name>
    <dbReference type="NCBI Taxonomy" id="200361"/>
    <lineage>
        <taxon>Eukaryota</taxon>
        <taxon>Viridiplantae</taxon>
        <taxon>Streptophyta</taxon>
        <taxon>Embryophyta</taxon>
        <taxon>Tracheophyta</taxon>
        <taxon>Spermatophyta</taxon>
        <taxon>Magnoliopsida</taxon>
        <taxon>Liliopsida</taxon>
        <taxon>Poales</taxon>
        <taxon>Poaceae</taxon>
        <taxon>BOP clade</taxon>
        <taxon>Pooideae</taxon>
        <taxon>Triticodae</taxon>
        <taxon>Triticeae</taxon>
        <taxon>Triticinae</taxon>
        <taxon>Aegilops</taxon>
    </lineage>
</organism>